<keyword evidence="1" id="KW-0472">Membrane</keyword>
<sequence>MIPLIALAVLALSFGLFQTSFYRYLDASFTAFTEPLMEELLVYGLIAVGVLLGLYVGTANRWKKLDSTSNRAYRVLKKKYYLDKLFTNIIAVRGILPLSSAFSGFEHKYNSANEIFGQDVTRMGSALRKLQTGIIENYFIVLVLVAALVFLV</sequence>
<evidence type="ECO:0000313" key="2">
    <source>
        <dbReference type="EMBL" id="EQD37927.1"/>
    </source>
</evidence>
<protein>
    <submittedName>
        <fullName evidence="2">NADH-quinone oxidoreductase chain L</fullName>
    </submittedName>
</protein>
<dbReference type="Gene3D" id="1.20.5.2700">
    <property type="match status" value="1"/>
</dbReference>
<reference evidence="2" key="2">
    <citation type="journal article" date="2014" name="ISME J.">
        <title>Microbial stratification in low pH oxic and suboxic macroscopic growths along an acid mine drainage.</title>
        <authorList>
            <person name="Mendez-Garcia C."/>
            <person name="Mesa V."/>
            <person name="Sprenger R.R."/>
            <person name="Richter M."/>
            <person name="Diez M.S."/>
            <person name="Solano J."/>
            <person name="Bargiela R."/>
            <person name="Golyshina O.V."/>
            <person name="Manteca A."/>
            <person name="Ramos J.L."/>
            <person name="Gallego J.R."/>
            <person name="Llorente I."/>
            <person name="Martins Dos Santos V.A."/>
            <person name="Jensen O.N."/>
            <person name="Pelaez A.I."/>
            <person name="Sanchez J."/>
            <person name="Ferrer M."/>
        </authorList>
    </citation>
    <scope>NUCLEOTIDE SEQUENCE</scope>
</reference>
<accession>T0Z147</accession>
<keyword evidence="1" id="KW-0812">Transmembrane</keyword>
<proteinExistence type="predicted"/>
<feature type="non-terminal residue" evidence="2">
    <location>
        <position position="152"/>
    </location>
</feature>
<feature type="transmembrane region" description="Helical" evidence="1">
    <location>
        <begin position="130"/>
        <end position="151"/>
    </location>
</feature>
<feature type="transmembrane region" description="Helical" evidence="1">
    <location>
        <begin position="81"/>
        <end position="102"/>
    </location>
</feature>
<organism evidence="2">
    <name type="scientific">mine drainage metagenome</name>
    <dbReference type="NCBI Taxonomy" id="410659"/>
    <lineage>
        <taxon>unclassified sequences</taxon>
        <taxon>metagenomes</taxon>
        <taxon>ecological metagenomes</taxon>
    </lineage>
</organism>
<dbReference type="EMBL" id="AUZZ01008458">
    <property type="protein sequence ID" value="EQD37927.1"/>
    <property type="molecule type" value="Genomic_DNA"/>
</dbReference>
<feature type="transmembrane region" description="Helical" evidence="1">
    <location>
        <begin position="41"/>
        <end position="60"/>
    </location>
</feature>
<gene>
    <name evidence="2" type="ORF">B2A_11706</name>
</gene>
<dbReference type="AlphaFoldDB" id="T0Z147"/>
<name>T0Z147_9ZZZZ</name>
<comment type="caution">
    <text evidence="2">The sequence shown here is derived from an EMBL/GenBank/DDBJ whole genome shotgun (WGS) entry which is preliminary data.</text>
</comment>
<evidence type="ECO:0000256" key="1">
    <source>
        <dbReference type="SAM" id="Phobius"/>
    </source>
</evidence>
<reference evidence="2" key="1">
    <citation type="submission" date="2013-08" db="EMBL/GenBank/DDBJ databases">
        <authorList>
            <person name="Mendez C."/>
            <person name="Richter M."/>
            <person name="Ferrer M."/>
            <person name="Sanchez J."/>
        </authorList>
    </citation>
    <scope>NUCLEOTIDE SEQUENCE</scope>
</reference>
<keyword evidence="1" id="KW-1133">Transmembrane helix</keyword>